<keyword evidence="2" id="KW-1185">Reference proteome</keyword>
<dbReference type="EMBL" id="JAMPLM010000060">
    <property type="protein sequence ID" value="MEP1062291.1"/>
    <property type="molecule type" value="Genomic_DNA"/>
</dbReference>
<evidence type="ECO:0008006" key="3">
    <source>
        <dbReference type="Google" id="ProtNLM"/>
    </source>
</evidence>
<accession>A0ABV0KSR4</accession>
<gene>
    <name evidence="1" type="ORF">NDI38_28365</name>
</gene>
<comment type="caution">
    <text evidence="1">The sequence shown here is derived from an EMBL/GenBank/DDBJ whole genome shotgun (WGS) entry which is preliminary data.</text>
</comment>
<dbReference type="Proteomes" id="UP001476950">
    <property type="component" value="Unassembled WGS sequence"/>
</dbReference>
<dbReference type="RefSeq" id="WP_190455599.1">
    <property type="nucleotide sequence ID" value="NZ_JAMPLM010000060.1"/>
</dbReference>
<sequence length="217" mass="24708">MPIINPNEPYTFRKYFDLKIDPIDLALYFEYDYQKQRLSLPQATVSFDAAQLTERIERTLPRILSSNEQTKREMLVSPILRSILEHTAVQIRIEYPLKVTEQLQGVVDYLLSVHNLSQLVVIEAKNDDLDYGFTQLLAEMIALDQWERSPNVTAQSTLLGAVTTGSVWQFATLNRQTKQLVQGVNIYKVPEELDVVIGILLYPLTQPQTATKTGVAP</sequence>
<evidence type="ECO:0000313" key="1">
    <source>
        <dbReference type="EMBL" id="MEP1062291.1"/>
    </source>
</evidence>
<proteinExistence type="predicted"/>
<name>A0ABV0KSR4_9CYAN</name>
<protein>
    <recommendedName>
        <fullName evidence="3">Type I restriction enzyme R protein N-terminal domain-containing protein</fullName>
    </recommendedName>
</protein>
<evidence type="ECO:0000313" key="2">
    <source>
        <dbReference type="Proteomes" id="UP001476950"/>
    </source>
</evidence>
<organism evidence="1 2">
    <name type="scientific">Stenomitos frigidus AS-A4</name>
    <dbReference type="NCBI Taxonomy" id="2933935"/>
    <lineage>
        <taxon>Bacteria</taxon>
        <taxon>Bacillati</taxon>
        <taxon>Cyanobacteriota</taxon>
        <taxon>Cyanophyceae</taxon>
        <taxon>Leptolyngbyales</taxon>
        <taxon>Leptolyngbyaceae</taxon>
        <taxon>Stenomitos</taxon>
    </lineage>
</organism>
<reference evidence="1 2" key="1">
    <citation type="submission" date="2022-04" db="EMBL/GenBank/DDBJ databases">
        <title>Positive selection, recombination, and allopatry shape intraspecific diversity of widespread and dominant cyanobacteria.</title>
        <authorList>
            <person name="Wei J."/>
            <person name="Shu W."/>
            <person name="Hu C."/>
        </authorList>
    </citation>
    <scope>NUCLEOTIDE SEQUENCE [LARGE SCALE GENOMIC DNA]</scope>
    <source>
        <strain evidence="1 2">AS-A4</strain>
    </source>
</reference>